<accession>A0ABT4LH06</accession>
<reference evidence="1" key="1">
    <citation type="submission" date="2022-12" db="EMBL/GenBank/DDBJ databases">
        <title>Bacterial isolates from different developmental stages of Nematostella vectensis.</title>
        <authorList>
            <person name="Fraune S."/>
        </authorList>
    </citation>
    <scope>NUCLEOTIDE SEQUENCE</scope>
    <source>
        <strain evidence="1">G21630-S1</strain>
    </source>
</reference>
<evidence type="ECO:0000313" key="1">
    <source>
        <dbReference type="EMBL" id="MCZ4280388.1"/>
    </source>
</evidence>
<dbReference type="Gene3D" id="2.30.30.110">
    <property type="match status" value="1"/>
</dbReference>
<protein>
    <submittedName>
        <fullName evidence="1">Type II toxin-antitoxin system PemK/MazF family toxin</fullName>
    </submittedName>
</protein>
<dbReference type="InterPro" id="IPR003477">
    <property type="entry name" value="PemK-like"/>
</dbReference>
<comment type="caution">
    <text evidence="1">The sequence shown here is derived from an EMBL/GenBank/DDBJ whole genome shotgun (WGS) entry which is preliminary data.</text>
</comment>
<organism evidence="1 2">
    <name type="scientific">Kiloniella laminariae</name>
    <dbReference type="NCBI Taxonomy" id="454162"/>
    <lineage>
        <taxon>Bacteria</taxon>
        <taxon>Pseudomonadati</taxon>
        <taxon>Pseudomonadota</taxon>
        <taxon>Alphaproteobacteria</taxon>
        <taxon>Rhodospirillales</taxon>
        <taxon>Kiloniellaceae</taxon>
        <taxon>Kiloniella</taxon>
    </lineage>
</organism>
<dbReference type="Proteomes" id="UP001069802">
    <property type="component" value="Unassembled WGS sequence"/>
</dbReference>
<keyword evidence="2" id="KW-1185">Reference proteome</keyword>
<dbReference type="RefSeq" id="WP_269422593.1">
    <property type="nucleotide sequence ID" value="NZ_JAPWGY010000002.1"/>
</dbReference>
<proteinExistence type="predicted"/>
<dbReference type="EMBL" id="JAPWGY010000002">
    <property type="protein sequence ID" value="MCZ4280388.1"/>
    <property type="molecule type" value="Genomic_DNA"/>
</dbReference>
<dbReference type="InterPro" id="IPR011067">
    <property type="entry name" value="Plasmid_toxin/cell-grow_inhib"/>
</dbReference>
<dbReference type="Pfam" id="PF02452">
    <property type="entry name" value="PemK_toxin"/>
    <property type="match status" value="1"/>
</dbReference>
<evidence type="ECO:0000313" key="2">
    <source>
        <dbReference type="Proteomes" id="UP001069802"/>
    </source>
</evidence>
<name>A0ABT4LH06_9PROT</name>
<dbReference type="SUPFAM" id="SSF50118">
    <property type="entry name" value="Cell growth inhibitor/plasmid maintenance toxic component"/>
    <property type="match status" value="1"/>
</dbReference>
<gene>
    <name evidence="1" type="ORF">O4H49_06345</name>
</gene>
<sequence>MIKEDLKLCDIVVVPYPYTDNSQNKRRPALVIGLPPQTDFVWVMMITSAKNDTMYGDVLIEDQSLSGLTSRSVVRTAKIATVEVGRIIKKVGTLGNKESRQVQICIAGHSF</sequence>